<evidence type="ECO:0000313" key="4">
    <source>
        <dbReference type="Proteomes" id="UP000434462"/>
    </source>
</evidence>
<accession>A0A6I0JGI1</accession>
<dbReference type="EMBL" id="WCUR01000006">
    <property type="protein sequence ID" value="KAB4118826.1"/>
    <property type="molecule type" value="Genomic_DNA"/>
</dbReference>
<dbReference type="RefSeq" id="WP_119957691.1">
    <property type="nucleotide sequence ID" value="NZ_CAKOCG010000009.1"/>
</dbReference>
<comment type="caution">
    <text evidence="1">The sequence shown here is derived from an EMBL/GenBank/DDBJ whole genome shotgun (WGS) entry which is preliminary data.</text>
</comment>
<gene>
    <name evidence="1" type="ORF">GAQ70_00510</name>
    <name evidence="2" type="ORF">GAQ72_03415</name>
    <name evidence="3" type="ORF">GAQ75_04445</name>
</gene>
<protein>
    <submittedName>
        <fullName evidence="1">Uncharacterized protein</fullName>
    </submittedName>
</protein>
<name>A0A6I0JGI1_BACUN</name>
<organism evidence="1 6">
    <name type="scientific">Bacteroides uniformis</name>
    <dbReference type="NCBI Taxonomy" id="820"/>
    <lineage>
        <taxon>Bacteria</taxon>
        <taxon>Pseudomonadati</taxon>
        <taxon>Bacteroidota</taxon>
        <taxon>Bacteroidia</taxon>
        <taxon>Bacteroidales</taxon>
        <taxon>Bacteroidaceae</taxon>
        <taxon>Bacteroides</taxon>
    </lineage>
</organism>
<evidence type="ECO:0000313" key="2">
    <source>
        <dbReference type="EMBL" id="KAB4118826.1"/>
    </source>
</evidence>
<evidence type="ECO:0000313" key="1">
    <source>
        <dbReference type="EMBL" id="KAB4111838.1"/>
    </source>
</evidence>
<dbReference type="AlphaFoldDB" id="A0A6I0JGI1"/>
<dbReference type="EMBL" id="WCUQ01000002">
    <property type="protein sequence ID" value="KAB4127773.1"/>
    <property type="molecule type" value="Genomic_DNA"/>
</dbReference>
<reference evidence="4 5" key="1">
    <citation type="journal article" date="2019" name="Nat. Med.">
        <title>A library of human gut bacterial isolates paired with longitudinal multiomics data enables mechanistic microbiome research.</title>
        <authorList>
            <person name="Poyet M."/>
            <person name="Groussin M."/>
            <person name="Gibbons S.M."/>
            <person name="Avila-Pacheco J."/>
            <person name="Jiang X."/>
            <person name="Kearney S.M."/>
            <person name="Perrotta A.R."/>
            <person name="Berdy B."/>
            <person name="Zhao S."/>
            <person name="Lieberman T.D."/>
            <person name="Swanson P.K."/>
            <person name="Smith M."/>
            <person name="Roesemann S."/>
            <person name="Alexander J.E."/>
            <person name="Rich S.A."/>
            <person name="Livny J."/>
            <person name="Vlamakis H."/>
            <person name="Clish C."/>
            <person name="Bullock K."/>
            <person name="Deik A."/>
            <person name="Scott J."/>
            <person name="Pierce K.A."/>
            <person name="Xavier R.J."/>
            <person name="Alm E.J."/>
        </authorList>
    </citation>
    <scope>NUCLEOTIDE SEQUENCE [LARGE SCALE GENOMIC DNA]</scope>
    <source>
        <strain evidence="1 6">BIOML-A36</strain>
        <strain evidence="3 5">BIOML-A37</strain>
        <strain evidence="2 4">BIOML-A38</strain>
    </source>
</reference>
<dbReference type="EMBL" id="WCUP01000001">
    <property type="protein sequence ID" value="KAB4111838.1"/>
    <property type="molecule type" value="Genomic_DNA"/>
</dbReference>
<evidence type="ECO:0000313" key="5">
    <source>
        <dbReference type="Proteomes" id="UP000438773"/>
    </source>
</evidence>
<dbReference type="Proteomes" id="UP000441711">
    <property type="component" value="Unassembled WGS sequence"/>
</dbReference>
<dbReference type="Proteomes" id="UP000438773">
    <property type="component" value="Unassembled WGS sequence"/>
</dbReference>
<evidence type="ECO:0000313" key="6">
    <source>
        <dbReference type="Proteomes" id="UP000441711"/>
    </source>
</evidence>
<evidence type="ECO:0000313" key="3">
    <source>
        <dbReference type="EMBL" id="KAB4127773.1"/>
    </source>
</evidence>
<sequence>MAKTFTKLVSLVAYDATLTERTDDFYLRAKTMPDTVSLRDIAAEVATRLNRNEDEIFAVLKMPNVSKPMPWQVPTSFPLPQP</sequence>
<dbReference type="Proteomes" id="UP000434462">
    <property type="component" value="Unassembled WGS sequence"/>
</dbReference>
<proteinExistence type="predicted"/>